<reference evidence="1" key="1">
    <citation type="submission" date="2021-02" db="EMBL/GenBank/DDBJ databases">
        <authorList>
            <person name="Nowell W R."/>
        </authorList>
    </citation>
    <scope>NUCLEOTIDE SEQUENCE</scope>
</reference>
<protein>
    <submittedName>
        <fullName evidence="1">Uncharacterized protein</fullName>
    </submittedName>
</protein>
<dbReference type="EMBL" id="CAJOBR010072854">
    <property type="protein sequence ID" value="CAF5105001.1"/>
    <property type="molecule type" value="Genomic_DNA"/>
</dbReference>
<name>A0A821Y6C9_9BILA</name>
<organism evidence="1 3">
    <name type="scientific">Rotaria socialis</name>
    <dbReference type="NCBI Taxonomy" id="392032"/>
    <lineage>
        <taxon>Eukaryota</taxon>
        <taxon>Metazoa</taxon>
        <taxon>Spiralia</taxon>
        <taxon>Gnathifera</taxon>
        <taxon>Rotifera</taxon>
        <taxon>Eurotatoria</taxon>
        <taxon>Bdelloidea</taxon>
        <taxon>Philodinida</taxon>
        <taxon>Philodinidae</taxon>
        <taxon>Rotaria</taxon>
    </lineage>
</organism>
<feature type="non-terminal residue" evidence="1">
    <location>
        <position position="70"/>
    </location>
</feature>
<proteinExistence type="predicted"/>
<accession>A0A821Y6C9</accession>
<evidence type="ECO:0000313" key="2">
    <source>
        <dbReference type="EMBL" id="CAF5105001.1"/>
    </source>
</evidence>
<evidence type="ECO:0000313" key="1">
    <source>
        <dbReference type="EMBL" id="CAF4957220.1"/>
    </source>
</evidence>
<keyword evidence="3" id="KW-1185">Reference proteome</keyword>
<dbReference type="EMBL" id="CAJOBP010094237">
    <property type="protein sequence ID" value="CAF4957220.1"/>
    <property type="molecule type" value="Genomic_DNA"/>
</dbReference>
<comment type="caution">
    <text evidence="1">The sequence shown here is derived from an EMBL/GenBank/DDBJ whole genome shotgun (WGS) entry which is preliminary data.</text>
</comment>
<evidence type="ECO:0000313" key="3">
    <source>
        <dbReference type="Proteomes" id="UP000663873"/>
    </source>
</evidence>
<sequence length="70" mass="7875">MGKPILKPIKSVYNSFSGHAIPLKGEKIVNVNYNDQELDLQLIVGNENCNNILGRNWINALHLNETTLDE</sequence>
<gene>
    <name evidence="2" type="ORF">QYT958_LOCUS45053</name>
    <name evidence="1" type="ORF">UJA718_LOCUS48055</name>
</gene>
<dbReference type="Proteomes" id="UP000663873">
    <property type="component" value="Unassembled WGS sequence"/>
</dbReference>
<dbReference type="AlphaFoldDB" id="A0A821Y6C9"/>
<dbReference type="Proteomes" id="UP000663848">
    <property type="component" value="Unassembled WGS sequence"/>
</dbReference>